<organism evidence="2">
    <name type="scientific">Noctiluca scintillans</name>
    <name type="common">Sea sparkle</name>
    <name type="synonym">Red tide dinoflagellate</name>
    <dbReference type="NCBI Taxonomy" id="2966"/>
    <lineage>
        <taxon>Eukaryota</taxon>
        <taxon>Sar</taxon>
        <taxon>Alveolata</taxon>
        <taxon>Dinophyceae</taxon>
        <taxon>Noctilucales</taxon>
        <taxon>Noctilucaceae</taxon>
        <taxon>Noctiluca</taxon>
    </lineage>
</organism>
<proteinExistence type="predicted"/>
<evidence type="ECO:0000313" key="2">
    <source>
        <dbReference type="EMBL" id="CAD8854777.1"/>
    </source>
</evidence>
<protein>
    <recommendedName>
        <fullName evidence="3">PDZ domain-containing protein</fullName>
    </recommendedName>
</protein>
<feature type="compositionally biased region" description="Low complexity" evidence="1">
    <location>
        <begin position="93"/>
        <end position="110"/>
    </location>
</feature>
<evidence type="ECO:0008006" key="3">
    <source>
        <dbReference type="Google" id="ProtNLM"/>
    </source>
</evidence>
<dbReference type="EMBL" id="HBFQ01041089">
    <property type="protein sequence ID" value="CAD8854777.1"/>
    <property type="molecule type" value="Transcribed_RNA"/>
</dbReference>
<accession>A0A7S1AHZ3</accession>
<evidence type="ECO:0000256" key="1">
    <source>
        <dbReference type="SAM" id="MobiDB-lite"/>
    </source>
</evidence>
<dbReference type="AlphaFoldDB" id="A0A7S1AHZ3"/>
<feature type="compositionally biased region" description="Basic and acidic residues" evidence="1">
    <location>
        <begin position="112"/>
        <end position="121"/>
    </location>
</feature>
<feature type="region of interest" description="Disordered" evidence="1">
    <location>
        <begin position="93"/>
        <end position="124"/>
    </location>
</feature>
<sequence length="231" mass="24840">MAQVVKHFRSNVRAESQAMPVRTRRVSRKRWALHAALLLGKWKAVKLSRSKETTALVPPPTRRDALSCARQTVADARIAAGCAIGESASKSVGSAPKAKSAASQAKSPAGHDAARSDRGNDKVYGWDGGRDRSFAFNKNPCGLVGLELQSKIQGRREIRIEEGATLGFDLLYAHSQCPQVLNAEVGSAASAVVTKGVRLLRINGLDTAVLNEGQINEMLMERPLALRFGDA</sequence>
<reference evidence="2" key="1">
    <citation type="submission" date="2021-01" db="EMBL/GenBank/DDBJ databases">
        <authorList>
            <person name="Corre E."/>
            <person name="Pelletier E."/>
            <person name="Niang G."/>
            <person name="Scheremetjew M."/>
            <person name="Finn R."/>
            <person name="Kale V."/>
            <person name="Holt S."/>
            <person name="Cochrane G."/>
            <person name="Meng A."/>
            <person name="Brown T."/>
            <person name="Cohen L."/>
        </authorList>
    </citation>
    <scope>NUCLEOTIDE SEQUENCE</scope>
</reference>
<gene>
    <name evidence="2" type="ORF">NSCI0253_LOCUS29129</name>
</gene>
<name>A0A7S1AHZ3_NOCSC</name>